<reference evidence="2 3" key="1">
    <citation type="submission" date="2016-04" db="EMBL/GenBank/DDBJ databases">
        <title>Genome analyses suggest a sexual origin of heterokaryosis in a supposedly ancient asexual fungus.</title>
        <authorList>
            <person name="Ropars J."/>
            <person name="Sedzielewska K."/>
            <person name="Noel J."/>
            <person name="Charron P."/>
            <person name="Farinelli L."/>
            <person name="Marton T."/>
            <person name="Kruger M."/>
            <person name="Pelin A."/>
            <person name="Brachmann A."/>
            <person name="Corradi N."/>
        </authorList>
    </citation>
    <scope>NUCLEOTIDE SEQUENCE [LARGE SCALE GENOMIC DNA]</scope>
    <source>
        <strain evidence="2 3">A5</strain>
    </source>
</reference>
<dbReference type="AlphaFoldDB" id="A0A2I1E2E1"/>
<dbReference type="OrthoDB" id="2319487at2759"/>
<evidence type="ECO:0000313" key="3">
    <source>
        <dbReference type="Proteomes" id="UP000232722"/>
    </source>
</evidence>
<evidence type="ECO:0000313" key="4">
    <source>
        <dbReference type="Proteomes" id="UP000684084"/>
    </source>
</evidence>
<organism evidence="1 4">
    <name type="scientific">Rhizophagus irregularis</name>
    <dbReference type="NCBI Taxonomy" id="588596"/>
    <lineage>
        <taxon>Eukaryota</taxon>
        <taxon>Fungi</taxon>
        <taxon>Fungi incertae sedis</taxon>
        <taxon>Mucoromycota</taxon>
        <taxon>Glomeromycotina</taxon>
        <taxon>Glomeromycetes</taxon>
        <taxon>Glomerales</taxon>
        <taxon>Glomeraceae</taxon>
        <taxon>Rhizophagus</taxon>
    </lineage>
</organism>
<dbReference type="InterPro" id="IPR036910">
    <property type="entry name" value="HMG_box_dom_sf"/>
</dbReference>
<proteinExistence type="predicted"/>
<evidence type="ECO:0000313" key="1">
    <source>
        <dbReference type="EMBL" id="CAB5372680.1"/>
    </source>
</evidence>
<dbReference type="EMBL" id="LLXJ01000109">
    <property type="protein sequence ID" value="PKC14962.1"/>
    <property type="molecule type" value="Genomic_DNA"/>
</dbReference>
<dbReference type="Proteomes" id="UP000232722">
    <property type="component" value="Unassembled WGS sequence"/>
</dbReference>
<comment type="caution">
    <text evidence="1">The sequence shown here is derived from an EMBL/GenBank/DDBJ whole genome shotgun (WGS) entry which is preliminary data.</text>
</comment>
<protein>
    <submittedName>
        <fullName evidence="1">Uncharacterized protein</fullName>
    </submittedName>
</protein>
<accession>A0A2I1E2E1</accession>
<reference evidence="2 3" key="2">
    <citation type="submission" date="2017-09" db="EMBL/GenBank/DDBJ databases">
        <title>Extensive intraspecific genome diversity in a model arbuscular mycorrhizal fungus.</title>
        <authorList>
            <person name="Chen E.C."/>
            <person name="Morin E."/>
            <person name="Beaudet D."/>
            <person name="Noel J."/>
            <person name="Ndikumana S."/>
            <person name="Charron P."/>
            <person name="St-Onge C."/>
            <person name="Giorgi J."/>
            <person name="Grigoriev I.V."/>
            <person name="Roux C."/>
            <person name="Martin F.M."/>
            <person name="Corradi N."/>
        </authorList>
    </citation>
    <scope>NUCLEOTIDE SEQUENCE [LARGE SCALE GENOMIC DNA]</scope>
    <source>
        <strain evidence="2 3">A5</strain>
    </source>
</reference>
<evidence type="ECO:0000313" key="2">
    <source>
        <dbReference type="EMBL" id="PKC14962.1"/>
    </source>
</evidence>
<name>A0A2I1E2E1_9GLOM</name>
<dbReference type="EMBL" id="CAGKOT010000031">
    <property type="protein sequence ID" value="CAB5372680.1"/>
    <property type="molecule type" value="Genomic_DNA"/>
</dbReference>
<gene>
    <name evidence="1" type="ORF">CHRIB12_LOCUS13664</name>
    <name evidence="2" type="ORF">RhiirA5_450245</name>
</gene>
<dbReference type="VEuPathDB" id="FungiDB:RhiirFUN_020282"/>
<dbReference type="Proteomes" id="UP000684084">
    <property type="component" value="Unassembled WGS sequence"/>
</dbReference>
<dbReference type="VEuPathDB" id="FungiDB:FUN_013194"/>
<sequence>MTSLQILLHTTDPSNRLYVIVLDLESHTFFKVKISSPQEIIDRSIERKYKSPLKNAYMIFMTDCSEAFKDAKSEKKFRQNSECFKNFSSLWNISPQEVKDEYERVFNSYRKLKPISQTFFEFHPQNNVAESLVGQDKPSQTFVEFRPQNNVAESLVRQDKPSQTFVEFRPQNNVAESLVGQDKSNPTFFEFHSQNNVGESLVGQDKSHLLNNFI</sequence>
<reference evidence="1" key="3">
    <citation type="submission" date="2020-05" db="EMBL/GenBank/DDBJ databases">
        <authorList>
            <person name="Rincon C."/>
            <person name="Sanders R I."/>
            <person name="Robbins C."/>
            <person name="Chaturvedi A."/>
        </authorList>
    </citation>
    <scope>NUCLEOTIDE SEQUENCE</scope>
    <source>
        <strain evidence="1">CHB12</strain>
    </source>
</reference>
<dbReference type="Gene3D" id="1.10.30.10">
    <property type="entry name" value="High mobility group box domain"/>
    <property type="match status" value="1"/>
</dbReference>
<dbReference type="SUPFAM" id="SSF47095">
    <property type="entry name" value="HMG-box"/>
    <property type="match status" value="1"/>
</dbReference>
<dbReference type="VEuPathDB" id="FungiDB:RhiirA1_528741"/>